<feature type="transmembrane region" description="Helical" evidence="1">
    <location>
        <begin position="85"/>
        <end position="102"/>
    </location>
</feature>
<evidence type="ECO:0000256" key="1">
    <source>
        <dbReference type="SAM" id="Phobius"/>
    </source>
</evidence>
<dbReference type="AlphaFoldDB" id="A0A9D2RP64"/>
<protein>
    <submittedName>
        <fullName evidence="2">Uncharacterized protein</fullName>
    </submittedName>
</protein>
<gene>
    <name evidence="2" type="ORF">H9786_08480</name>
</gene>
<comment type="caution">
    <text evidence="2">The sequence shown here is derived from an EMBL/GenBank/DDBJ whole genome shotgun (WGS) entry which is preliminary data.</text>
</comment>
<name>A0A9D2RP64_9MICO</name>
<reference evidence="2" key="1">
    <citation type="journal article" date="2021" name="PeerJ">
        <title>Extensive microbial diversity within the chicken gut microbiome revealed by metagenomics and culture.</title>
        <authorList>
            <person name="Gilroy R."/>
            <person name="Ravi A."/>
            <person name="Getino M."/>
            <person name="Pursley I."/>
            <person name="Horton D.L."/>
            <person name="Alikhan N.F."/>
            <person name="Baker D."/>
            <person name="Gharbi K."/>
            <person name="Hall N."/>
            <person name="Watson M."/>
            <person name="Adriaenssens E.M."/>
            <person name="Foster-Nyarko E."/>
            <person name="Jarju S."/>
            <person name="Secka A."/>
            <person name="Antonio M."/>
            <person name="Oren A."/>
            <person name="Chaudhuri R.R."/>
            <person name="La Ragione R."/>
            <person name="Hildebrand F."/>
            <person name="Pallen M.J."/>
        </authorList>
    </citation>
    <scope>NUCLEOTIDE SEQUENCE</scope>
    <source>
        <strain evidence="2">ChiHjej13B12-24818</strain>
    </source>
</reference>
<feature type="transmembrane region" description="Helical" evidence="1">
    <location>
        <begin position="114"/>
        <end position="131"/>
    </location>
</feature>
<evidence type="ECO:0000313" key="2">
    <source>
        <dbReference type="EMBL" id="HJB10553.1"/>
    </source>
</evidence>
<sequence>MTVRNRVPFMVRSAIALLFAALALLVTPVQALCSGGGVFLAVVSFLVGLLFAGVAFWGRMRTLLRSDDSADSKKGALTAACRAKRILWIWAGFGGAVLVLSLSTRDASSADEAFGMVGFGWLLAGVAALLLESVSYSLEDATGVKTH</sequence>
<proteinExistence type="predicted"/>
<reference evidence="2" key="2">
    <citation type="submission" date="2021-04" db="EMBL/GenBank/DDBJ databases">
        <authorList>
            <person name="Gilroy R."/>
        </authorList>
    </citation>
    <scope>NUCLEOTIDE SEQUENCE</scope>
    <source>
        <strain evidence="2">ChiHjej13B12-24818</strain>
    </source>
</reference>
<evidence type="ECO:0000313" key="3">
    <source>
        <dbReference type="Proteomes" id="UP000823823"/>
    </source>
</evidence>
<keyword evidence="1" id="KW-1133">Transmembrane helix</keyword>
<accession>A0A9D2RP64</accession>
<dbReference type="EMBL" id="DWZH01000063">
    <property type="protein sequence ID" value="HJB10553.1"/>
    <property type="molecule type" value="Genomic_DNA"/>
</dbReference>
<feature type="transmembrane region" description="Helical" evidence="1">
    <location>
        <begin position="41"/>
        <end position="64"/>
    </location>
</feature>
<keyword evidence="1" id="KW-0472">Membrane</keyword>
<dbReference type="Proteomes" id="UP000823823">
    <property type="component" value="Unassembled WGS sequence"/>
</dbReference>
<keyword evidence="1" id="KW-0812">Transmembrane</keyword>
<organism evidence="2 3">
    <name type="scientific">Candidatus Brachybacterium merdavium</name>
    <dbReference type="NCBI Taxonomy" id="2838513"/>
    <lineage>
        <taxon>Bacteria</taxon>
        <taxon>Bacillati</taxon>
        <taxon>Actinomycetota</taxon>
        <taxon>Actinomycetes</taxon>
        <taxon>Micrococcales</taxon>
        <taxon>Dermabacteraceae</taxon>
        <taxon>Brachybacterium</taxon>
    </lineage>
</organism>